<dbReference type="Gene3D" id="1.20.1070.10">
    <property type="entry name" value="Rhodopsin 7-helix transmembrane proteins"/>
    <property type="match status" value="1"/>
</dbReference>
<evidence type="ECO:0000313" key="16">
    <source>
        <dbReference type="Proteomes" id="UP000827092"/>
    </source>
</evidence>
<evidence type="ECO:0000256" key="9">
    <source>
        <dbReference type="ARBA" id="ARBA00023180"/>
    </source>
</evidence>
<name>A0AAV6U203_9ARAC</name>
<evidence type="ECO:0000256" key="8">
    <source>
        <dbReference type="ARBA" id="ARBA00023170"/>
    </source>
</evidence>
<evidence type="ECO:0000256" key="1">
    <source>
        <dbReference type="ARBA" id="ARBA00004651"/>
    </source>
</evidence>
<dbReference type="Pfam" id="PF00001">
    <property type="entry name" value="7tm_1"/>
    <property type="match status" value="1"/>
</dbReference>
<evidence type="ECO:0000256" key="3">
    <source>
        <dbReference type="ARBA" id="ARBA00022475"/>
    </source>
</evidence>
<dbReference type="InterPro" id="IPR017452">
    <property type="entry name" value="GPCR_Rhodpsn_7TM"/>
</dbReference>
<evidence type="ECO:0000256" key="4">
    <source>
        <dbReference type="ARBA" id="ARBA00022692"/>
    </source>
</evidence>
<feature type="transmembrane region" description="Helical" evidence="13">
    <location>
        <begin position="30"/>
        <end position="55"/>
    </location>
</feature>
<dbReference type="PRINTS" id="PR00664">
    <property type="entry name" value="OCTOPAMINER"/>
</dbReference>
<dbReference type="CDD" id="cd15060">
    <property type="entry name" value="7tmA_tyramine_octopamine_R-like"/>
    <property type="match status" value="1"/>
</dbReference>
<feature type="domain" description="G-protein coupled receptors family 1 profile" evidence="14">
    <location>
        <begin position="46"/>
        <end position="401"/>
    </location>
</feature>
<dbReference type="InterPro" id="IPR000276">
    <property type="entry name" value="GPCR_Rhodpsn"/>
</dbReference>
<feature type="transmembrane region" description="Helical" evidence="13">
    <location>
        <begin position="382"/>
        <end position="404"/>
    </location>
</feature>
<evidence type="ECO:0000256" key="2">
    <source>
        <dbReference type="ARBA" id="ARBA00010663"/>
    </source>
</evidence>
<feature type="transmembrane region" description="Helical" evidence="13">
    <location>
        <begin position="67"/>
        <end position="92"/>
    </location>
</feature>
<keyword evidence="16" id="KW-1185">Reference proteome</keyword>
<evidence type="ECO:0000256" key="10">
    <source>
        <dbReference type="ARBA" id="ARBA00023224"/>
    </source>
</evidence>
<dbReference type="PROSITE" id="PS00237">
    <property type="entry name" value="G_PROTEIN_RECEP_F1_1"/>
    <property type="match status" value="1"/>
</dbReference>
<feature type="compositionally biased region" description="Polar residues" evidence="12">
    <location>
        <begin position="290"/>
        <end position="306"/>
    </location>
</feature>
<keyword evidence="10 11" id="KW-0807">Transducer</keyword>
<feature type="transmembrane region" description="Helical" evidence="13">
    <location>
        <begin position="104"/>
        <end position="125"/>
    </location>
</feature>
<comment type="caution">
    <text evidence="15">The sequence shown here is derived from an EMBL/GenBank/DDBJ whole genome shotgun (WGS) entry which is preliminary data.</text>
</comment>
<feature type="transmembrane region" description="Helical" evidence="13">
    <location>
        <begin position="146"/>
        <end position="169"/>
    </location>
</feature>
<proteinExistence type="inferred from homology"/>
<evidence type="ECO:0000313" key="15">
    <source>
        <dbReference type="EMBL" id="KAG8177983.1"/>
    </source>
</evidence>
<feature type="transmembrane region" description="Helical" evidence="13">
    <location>
        <begin position="348"/>
        <end position="370"/>
    </location>
</feature>
<dbReference type="GO" id="GO:0005886">
    <property type="term" value="C:plasma membrane"/>
    <property type="evidence" value="ECO:0007669"/>
    <property type="project" value="UniProtKB-SubCell"/>
</dbReference>
<dbReference type="PROSITE" id="PS50262">
    <property type="entry name" value="G_PROTEIN_RECEP_F1_2"/>
    <property type="match status" value="1"/>
</dbReference>
<sequence>MDIILEEDIVESIDNVTADDEPPMSTLESAATAIILAFIILSTIIGNVLVILSVFTYRPLQNVQNMFIVSLAVADITVAVLVMPLNVAYTLMSKWQFGLQVCKIWLTCDVLCCTASILHLSAIALDRYWAIHDPINYASKRTLKRVMLMIGGVWSVSLVISAPPLVGWNDWPNEFTDDTPCMLTEERGYVLYSASGSFYIPLLIMTVVYVKIFEAAKDRLRTKAKTAAKMAAMKKSPETTSTIPLKSMQSEISTIAVTDESTSSNKDCNSGVTEEVKPENVPQLCDTKDSSTSNNTLKPPETTFTSKPPGGGRSLLPGGNPRLTATVRHYMKQKQKICLARERRAARVLGIVMGVFVVCWLPFFLMYVILPFCESCYVSNRVINLVTWLGYFNSALNPVIYTVFNLDFRRAFINILCRKP</sequence>
<evidence type="ECO:0000256" key="11">
    <source>
        <dbReference type="RuleBase" id="RU000688"/>
    </source>
</evidence>
<evidence type="ECO:0000259" key="14">
    <source>
        <dbReference type="PROSITE" id="PS50262"/>
    </source>
</evidence>
<keyword evidence="6 11" id="KW-0297">G-protein coupled receptor</keyword>
<dbReference type="SMART" id="SM01381">
    <property type="entry name" value="7TM_GPCR_Srsx"/>
    <property type="match status" value="1"/>
</dbReference>
<dbReference type="PRINTS" id="PR00237">
    <property type="entry name" value="GPCRRHODOPSN"/>
</dbReference>
<keyword evidence="4 11" id="KW-0812">Transmembrane</keyword>
<keyword evidence="7 13" id="KW-0472">Membrane</keyword>
<protein>
    <recommendedName>
        <fullName evidence="14">G-protein coupled receptors family 1 profile domain-containing protein</fullName>
    </recommendedName>
</protein>
<dbReference type="Proteomes" id="UP000827092">
    <property type="component" value="Unassembled WGS sequence"/>
</dbReference>
<dbReference type="EMBL" id="JAFNEN010000730">
    <property type="protein sequence ID" value="KAG8177983.1"/>
    <property type="molecule type" value="Genomic_DNA"/>
</dbReference>
<evidence type="ECO:0000256" key="5">
    <source>
        <dbReference type="ARBA" id="ARBA00022989"/>
    </source>
</evidence>
<organism evidence="15 16">
    <name type="scientific">Oedothorax gibbosus</name>
    <dbReference type="NCBI Taxonomy" id="931172"/>
    <lineage>
        <taxon>Eukaryota</taxon>
        <taxon>Metazoa</taxon>
        <taxon>Ecdysozoa</taxon>
        <taxon>Arthropoda</taxon>
        <taxon>Chelicerata</taxon>
        <taxon>Arachnida</taxon>
        <taxon>Araneae</taxon>
        <taxon>Araneomorphae</taxon>
        <taxon>Entelegynae</taxon>
        <taxon>Araneoidea</taxon>
        <taxon>Linyphiidae</taxon>
        <taxon>Erigoninae</taxon>
        <taxon>Oedothorax</taxon>
    </lineage>
</organism>
<keyword evidence="3" id="KW-1003">Cell membrane</keyword>
<evidence type="ECO:0000256" key="12">
    <source>
        <dbReference type="SAM" id="MobiDB-lite"/>
    </source>
</evidence>
<dbReference type="PANTHER" id="PTHR24248:SF174">
    <property type="entry name" value="TYRAMINE_OCTOPAMINE RECEPTOR"/>
    <property type="match status" value="1"/>
</dbReference>
<dbReference type="PANTHER" id="PTHR24248">
    <property type="entry name" value="ADRENERGIC RECEPTOR-RELATED G-PROTEIN COUPLED RECEPTOR"/>
    <property type="match status" value="1"/>
</dbReference>
<dbReference type="InterPro" id="IPR002002">
    <property type="entry name" value="Octopmn_rcpt"/>
</dbReference>
<dbReference type="GO" id="GO:0004989">
    <property type="term" value="F:octopamine receptor activity"/>
    <property type="evidence" value="ECO:0007669"/>
    <property type="project" value="InterPro"/>
</dbReference>
<dbReference type="AlphaFoldDB" id="A0AAV6U203"/>
<accession>A0AAV6U203</accession>
<keyword evidence="8 11" id="KW-0675">Receptor</keyword>
<keyword evidence="9" id="KW-0325">Glycoprotein</keyword>
<evidence type="ECO:0000256" key="13">
    <source>
        <dbReference type="SAM" id="Phobius"/>
    </source>
</evidence>
<dbReference type="SUPFAM" id="SSF81321">
    <property type="entry name" value="Family A G protein-coupled receptor-like"/>
    <property type="match status" value="1"/>
</dbReference>
<reference evidence="15 16" key="1">
    <citation type="journal article" date="2022" name="Nat. Ecol. Evol.">
        <title>A masculinizing supergene underlies an exaggerated male reproductive morph in a spider.</title>
        <authorList>
            <person name="Hendrickx F."/>
            <person name="De Corte Z."/>
            <person name="Sonet G."/>
            <person name="Van Belleghem S.M."/>
            <person name="Kostlbacher S."/>
            <person name="Vangestel C."/>
        </authorList>
    </citation>
    <scope>NUCLEOTIDE SEQUENCE [LARGE SCALE GENOMIC DNA]</scope>
    <source>
        <strain evidence="15">W744_W776</strain>
    </source>
</reference>
<keyword evidence="5 13" id="KW-1133">Transmembrane helix</keyword>
<comment type="subcellular location">
    <subcellularLocation>
        <location evidence="1">Cell membrane</location>
        <topology evidence="1">Multi-pass membrane protein</topology>
    </subcellularLocation>
</comment>
<comment type="similarity">
    <text evidence="2 11">Belongs to the G-protein coupled receptor 1 family.</text>
</comment>
<feature type="region of interest" description="Disordered" evidence="12">
    <location>
        <begin position="256"/>
        <end position="318"/>
    </location>
</feature>
<feature type="compositionally biased region" description="Polar residues" evidence="12">
    <location>
        <begin position="256"/>
        <end position="272"/>
    </location>
</feature>
<gene>
    <name evidence="15" type="ORF">JTE90_019994</name>
</gene>
<evidence type="ECO:0000256" key="6">
    <source>
        <dbReference type="ARBA" id="ARBA00023040"/>
    </source>
</evidence>
<feature type="transmembrane region" description="Helical" evidence="13">
    <location>
        <begin position="189"/>
        <end position="213"/>
    </location>
</feature>
<evidence type="ECO:0000256" key="7">
    <source>
        <dbReference type="ARBA" id="ARBA00023136"/>
    </source>
</evidence>